<dbReference type="GO" id="GO:0016787">
    <property type="term" value="F:hydrolase activity"/>
    <property type="evidence" value="ECO:0007669"/>
    <property type="project" value="UniProtKB-KW"/>
</dbReference>
<dbReference type="PANTHER" id="PTHR48081:SF3">
    <property type="entry name" value="ALPHA_BETA HYDROLASE FOLD-3 DOMAIN-CONTAINING PROTEIN"/>
    <property type="match status" value="1"/>
</dbReference>
<dbReference type="EMBL" id="MU006236">
    <property type="protein sequence ID" value="KAF2821833.1"/>
    <property type="molecule type" value="Genomic_DNA"/>
</dbReference>
<accession>A0A6A6ZM30</accession>
<evidence type="ECO:0000313" key="3">
    <source>
        <dbReference type="EMBL" id="KAF2821833.1"/>
    </source>
</evidence>
<evidence type="ECO:0000259" key="2">
    <source>
        <dbReference type="Pfam" id="PF07859"/>
    </source>
</evidence>
<dbReference type="AlphaFoldDB" id="A0A6A6ZM30"/>
<feature type="domain" description="Alpha/beta hydrolase fold-3" evidence="2">
    <location>
        <begin position="49"/>
        <end position="294"/>
    </location>
</feature>
<organism evidence="3 4">
    <name type="scientific">Ophiobolus disseminans</name>
    <dbReference type="NCBI Taxonomy" id="1469910"/>
    <lineage>
        <taxon>Eukaryota</taxon>
        <taxon>Fungi</taxon>
        <taxon>Dikarya</taxon>
        <taxon>Ascomycota</taxon>
        <taxon>Pezizomycotina</taxon>
        <taxon>Dothideomycetes</taxon>
        <taxon>Pleosporomycetidae</taxon>
        <taxon>Pleosporales</taxon>
        <taxon>Pleosporineae</taxon>
        <taxon>Phaeosphaeriaceae</taxon>
        <taxon>Ophiobolus</taxon>
    </lineage>
</organism>
<dbReference type="InterPro" id="IPR050300">
    <property type="entry name" value="GDXG_lipolytic_enzyme"/>
</dbReference>
<dbReference type="InterPro" id="IPR029058">
    <property type="entry name" value="AB_hydrolase_fold"/>
</dbReference>
<dbReference type="Gene3D" id="3.40.50.1820">
    <property type="entry name" value="alpha/beta hydrolase"/>
    <property type="match status" value="1"/>
</dbReference>
<dbReference type="InterPro" id="IPR013094">
    <property type="entry name" value="AB_hydrolase_3"/>
</dbReference>
<keyword evidence="4" id="KW-1185">Reference proteome</keyword>
<protein>
    <submittedName>
        <fullName evidence="3">Alpha/beta-hydrolase</fullName>
    </submittedName>
</protein>
<dbReference type="Pfam" id="PF07859">
    <property type="entry name" value="Abhydrolase_3"/>
    <property type="match status" value="1"/>
</dbReference>
<dbReference type="Proteomes" id="UP000799424">
    <property type="component" value="Unassembled WGS sequence"/>
</dbReference>
<name>A0A6A6ZM30_9PLEO</name>
<evidence type="ECO:0000313" key="4">
    <source>
        <dbReference type="Proteomes" id="UP000799424"/>
    </source>
</evidence>
<evidence type="ECO:0000256" key="1">
    <source>
        <dbReference type="ARBA" id="ARBA00022801"/>
    </source>
</evidence>
<gene>
    <name evidence="3" type="ORF">CC86DRAFT_101174</name>
</gene>
<proteinExistence type="predicted"/>
<reference evidence="3" key="1">
    <citation type="journal article" date="2020" name="Stud. Mycol.">
        <title>101 Dothideomycetes genomes: a test case for predicting lifestyles and emergence of pathogens.</title>
        <authorList>
            <person name="Haridas S."/>
            <person name="Albert R."/>
            <person name="Binder M."/>
            <person name="Bloem J."/>
            <person name="Labutti K."/>
            <person name="Salamov A."/>
            <person name="Andreopoulos B."/>
            <person name="Baker S."/>
            <person name="Barry K."/>
            <person name="Bills G."/>
            <person name="Bluhm B."/>
            <person name="Cannon C."/>
            <person name="Castanera R."/>
            <person name="Culley D."/>
            <person name="Daum C."/>
            <person name="Ezra D."/>
            <person name="Gonzalez J."/>
            <person name="Henrissat B."/>
            <person name="Kuo A."/>
            <person name="Liang C."/>
            <person name="Lipzen A."/>
            <person name="Lutzoni F."/>
            <person name="Magnuson J."/>
            <person name="Mondo S."/>
            <person name="Nolan M."/>
            <person name="Ohm R."/>
            <person name="Pangilinan J."/>
            <person name="Park H.-J."/>
            <person name="Ramirez L."/>
            <person name="Alfaro M."/>
            <person name="Sun H."/>
            <person name="Tritt A."/>
            <person name="Yoshinaga Y."/>
            <person name="Zwiers L.-H."/>
            <person name="Turgeon B."/>
            <person name="Goodwin S."/>
            <person name="Spatafora J."/>
            <person name="Crous P."/>
            <person name="Grigoriev I."/>
        </authorList>
    </citation>
    <scope>NUCLEOTIDE SEQUENCE</scope>
    <source>
        <strain evidence="3">CBS 113818</strain>
    </source>
</reference>
<dbReference type="OrthoDB" id="19653at2759"/>
<sequence length="319" mass="35059">MAPLDDTTAATRFDSFHVHRTFYKKIGDHQIAVGILVPKVLQPGKHPLMVKFHGGALITGDCLYPDWNAAFFIPFIHRTNSIVVLPNYRLIPEHSGADILQDLSDFWAWFHAGNVDNYLFSQHPSPSLDLDYSKVLVAGDSAGGYMALMSALTQPRDSIKAALVEYPMTNYLNVDIAPTWFGTPSPGPEVAQQHLASIIPGAVISSAIPLARNGLSYSLAAYGRYLEFFGEDPKLWPIGLIGDAEAMPPTWIIHGDADLAVDVGDSRKFVDAWEKGGVKGEVKLSVVEGGDHGFDNATKEDEEGWLKDGLVWVEKKWLE</sequence>
<dbReference type="SUPFAM" id="SSF53474">
    <property type="entry name" value="alpha/beta-Hydrolases"/>
    <property type="match status" value="1"/>
</dbReference>
<dbReference type="PANTHER" id="PTHR48081">
    <property type="entry name" value="AB HYDROLASE SUPERFAMILY PROTEIN C4A8.06C"/>
    <property type="match status" value="1"/>
</dbReference>
<keyword evidence="1 3" id="KW-0378">Hydrolase</keyword>